<organism evidence="1">
    <name type="scientific">Myoviridae sp. ctKHS5</name>
    <dbReference type="NCBI Taxonomy" id="2823541"/>
    <lineage>
        <taxon>Viruses</taxon>
        <taxon>Duplodnaviria</taxon>
        <taxon>Heunggongvirae</taxon>
        <taxon>Uroviricota</taxon>
        <taxon>Caudoviricetes</taxon>
    </lineage>
</organism>
<reference evidence="1" key="1">
    <citation type="journal article" date="2021" name="Proc. Natl. Acad. Sci. U.S.A.">
        <title>A Catalog of Tens of Thousands of Viruses from Human Metagenomes Reveals Hidden Associations with Chronic Diseases.</title>
        <authorList>
            <person name="Tisza M.J."/>
            <person name="Buck C.B."/>
        </authorList>
    </citation>
    <scope>NUCLEOTIDE SEQUENCE</scope>
    <source>
        <strain evidence="1">CtKHS5</strain>
    </source>
</reference>
<proteinExistence type="predicted"/>
<accession>A0A8S5L7W1</accession>
<dbReference type="Pfam" id="PF08822">
    <property type="entry name" value="DUF1804"/>
    <property type="match status" value="1"/>
</dbReference>
<protein>
    <submittedName>
        <fullName evidence="1">Uncharacterized protein</fullName>
    </submittedName>
</protein>
<dbReference type="EMBL" id="BK014652">
    <property type="protein sequence ID" value="DAD65985.1"/>
    <property type="molecule type" value="Genomic_DNA"/>
</dbReference>
<name>A0A8S5L7W1_9CAUD</name>
<dbReference type="InterPro" id="IPR014926">
    <property type="entry name" value="Phage_D3112_Orf24"/>
</dbReference>
<evidence type="ECO:0000313" key="1">
    <source>
        <dbReference type="EMBL" id="DAD65985.1"/>
    </source>
</evidence>
<sequence length="167" mass="18707">MAHDDKTKKAVRHAYVFDCVTLELAAEKAGVSFGTARRWKKQAQAAGDDWDKVRDAHTLAGGKVEDVARGMLTTFVLYFEKLMDELKQSEDLPISDKAQLLQGLGDSYTKMVAASKRLVPEVSEFAAAMRTVKRFGEHVQSNKPQLLNDFLDLLDSFGPVLDKEFRK</sequence>